<dbReference type="RefSeq" id="WP_311638162.1">
    <property type="nucleotide sequence ID" value="NZ_JAVRFF010000262.1"/>
</dbReference>
<organism evidence="2 3">
    <name type="scientific">Streptomyces hintoniae</name>
    <dbReference type="NCBI Taxonomy" id="3075521"/>
    <lineage>
        <taxon>Bacteria</taxon>
        <taxon>Bacillati</taxon>
        <taxon>Actinomycetota</taxon>
        <taxon>Actinomycetes</taxon>
        <taxon>Kitasatosporales</taxon>
        <taxon>Streptomycetaceae</taxon>
        <taxon>Streptomyces</taxon>
    </lineage>
</organism>
<dbReference type="InterPro" id="IPR031339">
    <property type="entry name" value="DUF4942"/>
</dbReference>
<sequence length="151" mass="17404">MDLTGFRQLMDAEEVKRFDSSLEKTPPEFNDDNIRATFVDLQLRSEEMFRRGVFNVFRGLSDAYRTNAAEPFRIGAKVIMKSIVRPAFRRGLCVNDSMGNYAGNKVDDIDRVVKTLDGKPFSSRALECAMNVAFEKREVYEDEYFRAKGFM</sequence>
<accession>A0ABU2UYP8</accession>
<reference evidence="2" key="1">
    <citation type="submission" date="2024-05" db="EMBL/GenBank/DDBJ databases">
        <title>30 novel species of actinomycetes from the DSMZ collection.</title>
        <authorList>
            <person name="Nouioui I."/>
        </authorList>
    </citation>
    <scope>NUCLEOTIDE SEQUENCE</scope>
    <source>
        <strain evidence="2">DSM 41014</strain>
    </source>
</reference>
<keyword evidence="3" id="KW-1185">Reference proteome</keyword>
<feature type="domain" description="DUF4942" evidence="1">
    <location>
        <begin position="1"/>
        <end position="150"/>
    </location>
</feature>
<evidence type="ECO:0000313" key="3">
    <source>
        <dbReference type="Proteomes" id="UP001180489"/>
    </source>
</evidence>
<evidence type="ECO:0000313" key="2">
    <source>
        <dbReference type="EMBL" id="MDT0478243.1"/>
    </source>
</evidence>
<protein>
    <submittedName>
        <fullName evidence="2">DUF4942 domain-containing protein</fullName>
    </submittedName>
</protein>
<evidence type="ECO:0000259" key="1">
    <source>
        <dbReference type="Pfam" id="PF13708"/>
    </source>
</evidence>
<gene>
    <name evidence="2" type="ORF">RM863_39670</name>
</gene>
<dbReference type="Proteomes" id="UP001180489">
    <property type="component" value="Unassembled WGS sequence"/>
</dbReference>
<name>A0ABU2UYP8_9ACTN</name>
<dbReference type="Pfam" id="PF13708">
    <property type="entry name" value="DUF4942"/>
    <property type="match status" value="1"/>
</dbReference>
<proteinExistence type="predicted"/>
<dbReference type="EMBL" id="JAVRFF010000262">
    <property type="protein sequence ID" value="MDT0478243.1"/>
    <property type="molecule type" value="Genomic_DNA"/>
</dbReference>
<feature type="non-terminal residue" evidence="2">
    <location>
        <position position="151"/>
    </location>
</feature>
<comment type="caution">
    <text evidence="2">The sequence shown here is derived from an EMBL/GenBank/DDBJ whole genome shotgun (WGS) entry which is preliminary data.</text>
</comment>